<dbReference type="eggNOG" id="arCOG01951">
    <property type="taxonomic scope" value="Archaea"/>
</dbReference>
<feature type="binding site" evidence="12">
    <location>
        <position position="191"/>
    </location>
    <ligand>
        <name>ATP</name>
        <dbReference type="ChEBI" id="CHEBI:30616"/>
    </ligand>
</feature>
<evidence type="ECO:0000259" key="13">
    <source>
        <dbReference type="PROSITE" id="PS51186"/>
    </source>
</evidence>
<evidence type="ECO:0000256" key="1">
    <source>
        <dbReference type="ARBA" id="ARBA00022490"/>
    </source>
</evidence>
<dbReference type="STRING" id="1198449.ACAM_0968"/>
<name>U3TA79_9CREN</name>
<feature type="binding site" evidence="12">
    <location>
        <position position="363"/>
    </location>
    <ligand>
        <name>ATP</name>
        <dbReference type="ChEBI" id="CHEBI:30616"/>
    </ligand>
</feature>
<dbReference type="Gene3D" id="3.40.630.30">
    <property type="match status" value="1"/>
</dbReference>
<evidence type="ECO:0000256" key="12">
    <source>
        <dbReference type="HAMAP-Rule" id="MF_01886"/>
    </source>
</evidence>
<evidence type="ECO:0000256" key="5">
    <source>
        <dbReference type="ARBA" id="ARBA00022741"/>
    </source>
</evidence>
<dbReference type="GO" id="GO:0002101">
    <property type="term" value="P:tRNA wobble cytosine modification"/>
    <property type="evidence" value="ECO:0007669"/>
    <property type="project" value="UniProtKB-UniRule"/>
</dbReference>
<keyword evidence="15" id="KW-1185">Reference proteome</keyword>
<comment type="catalytic activity">
    <reaction evidence="12">
        <text>cytidine(34) in elongator tRNA(Met) + acetyl-CoA + ATP + H2O = N(4)-acetylcytidine(34) in elongator tRNA(Met) + ADP + phosphate + CoA + H(+)</text>
        <dbReference type="Rhea" id="RHEA:43788"/>
        <dbReference type="Rhea" id="RHEA-COMP:10693"/>
        <dbReference type="Rhea" id="RHEA-COMP:10694"/>
        <dbReference type="ChEBI" id="CHEBI:15377"/>
        <dbReference type="ChEBI" id="CHEBI:15378"/>
        <dbReference type="ChEBI" id="CHEBI:30616"/>
        <dbReference type="ChEBI" id="CHEBI:43474"/>
        <dbReference type="ChEBI" id="CHEBI:57287"/>
        <dbReference type="ChEBI" id="CHEBI:57288"/>
        <dbReference type="ChEBI" id="CHEBI:74900"/>
        <dbReference type="ChEBI" id="CHEBI:82748"/>
        <dbReference type="ChEBI" id="CHEBI:456216"/>
        <dbReference type="EC" id="2.3.1.193"/>
    </reaction>
</comment>
<dbReference type="SUPFAM" id="SSF55729">
    <property type="entry name" value="Acyl-CoA N-acyltransferases (Nat)"/>
    <property type="match status" value="1"/>
</dbReference>
<dbReference type="InterPro" id="IPR000182">
    <property type="entry name" value="GNAT_dom"/>
</dbReference>
<dbReference type="GO" id="GO:0106162">
    <property type="term" value="F:mRNA N-acetyltransferase activity"/>
    <property type="evidence" value="ECO:0007669"/>
    <property type="project" value="RHEA"/>
</dbReference>
<comment type="similarity">
    <text evidence="12">Belongs to the TmcA family.</text>
</comment>
<dbReference type="InterPro" id="IPR016181">
    <property type="entry name" value="Acyl_CoA_acyltransferase"/>
</dbReference>
<reference evidence="14 15" key="1">
    <citation type="journal article" date="2013" name="Appl. Environ. Microbiol.">
        <title>Variation of the Virus-Related Elements within Syntenic Genomes of the Hyperthermophilic Archaeon Aeropyrum.</title>
        <authorList>
            <person name="Daifuku T."/>
            <person name="Yoshida T."/>
            <person name="Kitamura T."/>
            <person name="Kawaichi S."/>
            <person name="Inoue T."/>
            <person name="Nomura K."/>
            <person name="Yoshida Y."/>
            <person name="Kuno S."/>
            <person name="Sako Y."/>
        </authorList>
    </citation>
    <scope>NUCLEOTIDE SEQUENCE [LARGE SCALE GENOMIC DNA]</scope>
    <source>
        <strain evidence="14 15">SY1</strain>
    </source>
</reference>
<dbReference type="Pfam" id="PF08351">
    <property type="entry name" value="TmcA_N"/>
    <property type="match status" value="1"/>
</dbReference>
<evidence type="ECO:0000313" key="14">
    <source>
        <dbReference type="EMBL" id="BAN90437.1"/>
    </source>
</evidence>
<dbReference type="CDD" id="cd04301">
    <property type="entry name" value="NAT_SF"/>
    <property type="match status" value="1"/>
</dbReference>
<dbReference type="EMBL" id="AP012489">
    <property type="protein sequence ID" value="BAN90437.1"/>
    <property type="molecule type" value="Genomic_DNA"/>
</dbReference>
<dbReference type="KEGG" id="acj:ACAM_0968"/>
<evidence type="ECO:0000256" key="11">
    <source>
        <dbReference type="ARBA" id="ARBA00049914"/>
    </source>
</evidence>
<dbReference type="InterPro" id="IPR013562">
    <property type="entry name" value="TmcA/NAT10_N"/>
</dbReference>
<feature type="binding site" evidence="12">
    <location>
        <begin position="492"/>
        <end position="494"/>
    </location>
    <ligand>
        <name>acetyl-CoA</name>
        <dbReference type="ChEBI" id="CHEBI:57288"/>
    </ligand>
</feature>
<proteinExistence type="inferred from homology"/>
<keyword evidence="7 12" id="KW-0694">RNA-binding</keyword>
<dbReference type="Proteomes" id="UP000016887">
    <property type="component" value="Chromosome"/>
</dbReference>
<evidence type="ECO:0000313" key="15">
    <source>
        <dbReference type="Proteomes" id="UP000016887"/>
    </source>
</evidence>
<gene>
    <name evidence="12" type="primary">tmcA</name>
    <name evidence="14" type="ORF">ACAM_0968</name>
</gene>
<evidence type="ECO:0000256" key="6">
    <source>
        <dbReference type="ARBA" id="ARBA00022840"/>
    </source>
</evidence>
<dbReference type="PANTHER" id="PTHR10925:SF5">
    <property type="entry name" value="RNA CYTIDINE ACETYLTRANSFERASE"/>
    <property type="match status" value="1"/>
</dbReference>
<comment type="catalytic activity">
    <reaction evidence="9">
        <text>a cytidine in tRNA + acetyl-CoA + ATP + H2O = an N(4)-acetylcytidine in tRNA + ADP + phosphate + CoA + H(+)</text>
        <dbReference type="Rhea" id="RHEA:53876"/>
        <dbReference type="Rhea" id="RHEA-COMP:13670"/>
        <dbReference type="Rhea" id="RHEA-COMP:13671"/>
        <dbReference type="ChEBI" id="CHEBI:15377"/>
        <dbReference type="ChEBI" id="CHEBI:15378"/>
        <dbReference type="ChEBI" id="CHEBI:30616"/>
        <dbReference type="ChEBI" id="CHEBI:43474"/>
        <dbReference type="ChEBI" id="CHEBI:57287"/>
        <dbReference type="ChEBI" id="CHEBI:57288"/>
        <dbReference type="ChEBI" id="CHEBI:74900"/>
        <dbReference type="ChEBI" id="CHEBI:82748"/>
        <dbReference type="ChEBI" id="CHEBI:456216"/>
    </reaction>
</comment>
<dbReference type="PROSITE" id="PS51186">
    <property type="entry name" value="GNAT"/>
    <property type="match status" value="1"/>
</dbReference>
<keyword evidence="3 12" id="KW-0808">Transferase</keyword>
<comment type="catalytic activity">
    <reaction evidence="10">
        <text>a cytidine in RNA + acetyl-CoA + ATP + H2O = an N(4)-acetylcytidine in RNA + ADP + phosphate + CoA + H(+)</text>
        <dbReference type="Rhea" id="RHEA:82211"/>
        <dbReference type="Rhea" id="RHEA-COMP:15704"/>
        <dbReference type="Rhea" id="RHEA-COMP:19834"/>
        <dbReference type="ChEBI" id="CHEBI:15377"/>
        <dbReference type="ChEBI" id="CHEBI:15378"/>
        <dbReference type="ChEBI" id="CHEBI:30616"/>
        <dbReference type="ChEBI" id="CHEBI:43474"/>
        <dbReference type="ChEBI" id="CHEBI:57287"/>
        <dbReference type="ChEBI" id="CHEBI:57288"/>
        <dbReference type="ChEBI" id="CHEBI:74900"/>
        <dbReference type="ChEBI" id="CHEBI:82748"/>
        <dbReference type="ChEBI" id="CHEBI:456216"/>
    </reaction>
</comment>
<dbReference type="GO" id="GO:1990883">
    <property type="term" value="F:18S rRNA cytidine N-acetyltransferase activity"/>
    <property type="evidence" value="ECO:0007669"/>
    <property type="project" value="TreeGrafter"/>
</dbReference>
<dbReference type="InterPro" id="IPR024914">
    <property type="entry name" value="tRNA_acetyltr_TmcA"/>
</dbReference>
<evidence type="ECO:0000256" key="4">
    <source>
        <dbReference type="ARBA" id="ARBA00022694"/>
    </source>
</evidence>
<accession>U3TA79</accession>
<dbReference type="RefSeq" id="WP_022541710.1">
    <property type="nucleotide sequence ID" value="NC_022521.1"/>
</dbReference>
<comment type="caution">
    <text evidence="12">Lacks conserved residue(s) required for the propagation of feature annotation.</text>
</comment>
<comment type="function">
    <text evidence="12">Catalyzes the formation of N(4)-acetylcytidine (ac(4)C) at the wobble position of tRNA(Met), by using acetyl-CoA as an acetyl donor and ATP (or GTP).</text>
</comment>
<dbReference type="GeneID" id="17110317"/>
<dbReference type="GO" id="GO:0051391">
    <property type="term" value="P:tRNA acetylation"/>
    <property type="evidence" value="ECO:0007669"/>
    <property type="project" value="UniProtKB-UniRule"/>
</dbReference>
<dbReference type="GO" id="GO:1904812">
    <property type="term" value="P:rRNA acetylation involved in maturation of SSU-rRNA"/>
    <property type="evidence" value="ECO:0007669"/>
    <property type="project" value="TreeGrafter"/>
</dbReference>
<protein>
    <recommendedName>
        <fullName evidence="12">tRNA(Met) cytidine acetyltransferase TmcA</fullName>
        <ecNumber evidence="12">2.3.1.193</ecNumber>
    </recommendedName>
</protein>
<keyword evidence="2 12" id="KW-0820">tRNA-binding</keyword>
<dbReference type="InterPro" id="IPR007807">
    <property type="entry name" value="TcmA/NAT10_helicase"/>
</dbReference>
<comment type="subcellular location">
    <subcellularLocation>
        <location evidence="12">Cytoplasm</location>
    </subcellularLocation>
</comment>
<dbReference type="Gene3D" id="3.40.50.11040">
    <property type="match status" value="1"/>
</dbReference>
<dbReference type="Gene3D" id="3.40.50.300">
    <property type="entry name" value="P-loop containing nucleotide triphosphate hydrolases"/>
    <property type="match status" value="1"/>
</dbReference>
<dbReference type="GO" id="GO:0051392">
    <property type="term" value="F:tRNA cytidine N4-acetyltransferase activity"/>
    <property type="evidence" value="ECO:0007669"/>
    <property type="project" value="UniProtKB-UniRule"/>
</dbReference>
<dbReference type="GO" id="GO:0005737">
    <property type="term" value="C:cytoplasm"/>
    <property type="evidence" value="ECO:0007669"/>
    <property type="project" value="UniProtKB-SubCell"/>
</dbReference>
<keyword evidence="8 12" id="KW-0012">Acyltransferase</keyword>
<dbReference type="HAMAP" id="MF_01886">
    <property type="entry name" value="tRNA_acetyltr_TmcA"/>
    <property type="match status" value="1"/>
</dbReference>
<dbReference type="SUPFAM" id="SSF52540">
    <property type="entry name" value="P-loop containing nucleoside triphosphate hydrolases"/>
    <property type="match status" value="1"/>
</dbReference>
<dbReference type="Pfam" id="PF00583">
    <property type="entry name" value="Acetyltransf_1"/>
    <property type="match status" value="1"/>
</dbReference>
<evidence type="ECO:0000256" key="7">
    <source>
        <dbReference type="ARBA" id="ARBA00022884"/>
    </source>
</evidence>
<dbReference type="AlphaFoldDB" id="U3TA79"/>
<dbReference type="InterPro" id="IPR027417">
    <property type="entry name" value="P-loop_NTPase"/>
</dbReference>
<dbReference type="InterPro" id="IPR032672">
    <property type="entry name" value="TmcA/NAT10/Kre33"/>
</dbReference>
<dbReference type="GO" id="GO:0005524">
    <property type="term" value="F:ATP binding"/>
    <property type="evidence" value="ECO:0007669"/>
    <property type="project" value="UniProtKB-UniRule"/>
</dbReference>
<evidence type="ECO:0000256" key="3">
    <source>
        <dbReference type="ARBA" id="ARBA00022679"/>
    </source>
</evidence>
<keyword evidence="6 12" id="KW-0067">ATP-binding</keyword>
<organism evidence="14 15">
    <name type="scientific">Aeropyrum camini SY1 = JCM 12091</name>
    <dbReference type="NCBI Taxonomy" id="1198449"/>
    <lineage>
        <taxon>Archaea</taxon>
        <taxon>Thermoproteota</taxon>
        <taxon>Thermoprotei</taxon>
        <taxon>Desulfurococcales</taxon>
        <taxon>Desulfurococcaceae</taxon>
        <taxon>Aeropyrum</taxon>
    </lineage>
</organism>
<dbReference type="Pfam" id="PF05127">
    <property type="entry name" value="NAT10_TcmA_helicase"/>
    <property type="match status" value="1"/>
</dbReference>
<evidence type="ECO:0000256" key="2">
    <source>
        <dbReference type="ARBA" id="ARBA00022555"/>
    </source>
</evidence>
<feature type="domain" description="N-acetyltransferase" evidence="13">
    <location>
        <begin position="400"/>
        <end position="566"/>
    </location>
</feature>
<keyword evidence="1 12" id="KW-0963">Cytoplasm</keyword>
<keyword evidence="4 12" id="KW-0819">tRNA processing</keyword>
<keyword evidence="5 12" id="KW-0547">Nucleotide-binding</keyword>
<dbReference type="OrthoDB" id="312894at2157"/>
<sequence length="715" mass="77681">MGVEGEINRFLQILRESRQRGLVVVGTRDMIGWAEKLSRYASGDCAIVAPSSKGLSSLCKAWAPPGSIERILGGEFSAAIIAVEGLIRPSIIAGAGETIRSRGFLAIVADPPGEWDPGPPGGTGLYRQYLISSIKDNPLHLWVDADAGRIVSRSTDLSEGVGTSWSLDGYKPSPASGVPRKLAAACRSESQARALEALARFLRGRWRSALVKGDRGRGKSYVLGLALAYAAWRRLIGRVIVVGPTPLSVQSMMSGLLRGLEVLGVGGYRVVRASGGEVVRVSGAWFRVAYDPPDTAEPAPLVVVDEAAAVGVARVRRLSWRAGKTLVATTIHGYEGSGRAFARLLPTILPKPYMELELAEPIRYLPGDPLERWLYRVFLLKAEPAEPEDLSELHAVEVPREVLARERRVLESVYGILVQAHYRNTPDDLLAMLESTHHRIYALTAGGTPAAVADVVIEAPEAEEEARIALDRLLYMAGASDAAFRGWRVSRIAVHEKIQRRGLGSRLLGYIEERARESGASLLTTMFSRHDVIPFWIKNGFTPFYISPRYNRVTGEKNIALAKPLDERGGEIVEAASKALSHKLVLAGSSIYRDLAAEKLALLLHSTPPSTPPLGLTRVQARHLEGFLKGEAMADQAFDAVYIAFANALLATRSWNPKDPRVIGAVARVVQGKPYSEVASIMGAETVEEAVELVEGFLREVLEDARGIWSSRVIP</sequence>
<dbReference type="PANTHER" id="PTHR10925">
    <property type="entry name" value="N-ACETYLTRANSFERASE 10"/>
    <property type="match status" value="1"/>
</dbReference>
<comment type="catalytic activity">
    <reaction evidence="11">
        <text>a cytidine in mRNA + acetyl-CoA + ATP + H2O = an N(4)-acetylcytidine in mRNA + ADP + phosphate + CoA + H(+)</text>
        <dbReference type="Rhea" id="RHEA:58480"/>
        <dbReference type="Rhea" id="RHEA-COMP:15145"/>
        <dbReference type="Rhea" id="RHEA-COMP:15146"/>
        <dbReference type="ChEBI" id="CHEBI:15377"/>
        <dbReference type="ChEBI" id="CHEBI:15378"/>
        <dbReference type="ChEBI" id="CHEBI:30616"/>
        <dbReference type="ChEBI" id="CHEBI:43474"/>
        <dbReference type="ChEBI" id="CHEBI:57287"/>
        <dbReference type="ChEBI" id="CHEBI:57288"/>
        <dbReference type="ChEBI" id="CHEBI:74900"/>
        <dbReference type="ChEBI" id="CHEBI:82748"/>
        <dbReference type="ChEBI" id="CHEBI:456216"/>
    </reaction>
</comment>
<evidence type="ECO:0000256" key="10">
    <source>
        <dbReference type="ARBA" id="ARBA00049889"/>
    </source>
</evidence>
<evidence type="ECO:0000256" key="8">
    <source>
        <dbReference type="ARBA" id="ARBA00023315"/>
    </source>
</evidence>
<dbReference type="EC" id="2.3.1.193" evidence="12"/>
<evidence type="ECO:0000256" key="9">
    <source>
        <dbReference type="ARBA" id="ARBA00049883"/>
    </source>
</evidence>
<dbReference type="GO" id="GO:0000049">
    <property type="term" value="F:tRNA binding"/>
    <property type="evidence" value="ECO:0007669"/>
    <property type="project" value="UniProtKB-UniRule"/>
</dbReference>